<keyword evidence="4" id="KW-0456">Lyase</keyword>
<dbReference type="EMBL" id="JAPWTK010000004">
    <property type="protein sequence ID" value="KAJ8961671.1"/>
    <property type="molecule type" value="Genomic_DNA"/>
</dbReference>
<evidence type="ECO:0000259" key="5">
    <source>
        <dbReference type="PROSITE" id="PS51144"/>
    </source>
</evidence>
<dbReference type="GO" id="GO:0005737">
    <property type="term" value="C:cytoplasm"/>
    <property type="evidence" value="ECO:0007669"/>
    <property type="project" value="TreeGrafter"/>
</dbReference>
<evidence type="ECO:0000313" key="7">
    <source>
        <dbReference type="Proteomes" id="UP001162162"/>
    </source>
</evidence>
<evidence type="ECO:0000313" key="6">
    <source>
        <dbReference type="EMBL" id="KAJ8961671.1"/>
    </source>
</evidence>
<keyword evidence="3 4" id="KW-0862">Zinc</keyword>
<gene>
    <name evidence="6" type="ORF">NQ318_021269</name>
</gene>
<evidence type="ECO:0000256" key="2">
    <source>
        <dbReference type="ARBA" id="ARBA00022723"/>
    </source>
</evidence>
<dbReference type="EC" id="4.2.1.1" evidence="4"/>
<proteinExistence type="inferred from homology"/>
<dbReference type="Proteomes" id="UP001162162">
    <property type="component" value="Unassembled WGS sequence"/>
</dbReference>
<reference evidence="6" key="1">
    <citation type="journal article" date="2023" name="Insect Mol. Biol.">
        <title>Genome sequencing provides insights into the evolution of gene families encoding plant cell wall-degrading enzymes in longhorned beetles.</title>
        <authorList>
            <person name="Shin N.R."/>
            <person name="Okamura Y."/>
            <person name="Kirsch R."/>
            <person name="Pauchet Y."/>
        </authorList>
    </citation>
    <scope>NUCLEOTIDE SEQUENCE</scope>
    <source>
        <strain evidence="6">AMC_N1</strain>
    </source>
</reference>
<organism evidence="6 7">
    <name type="scientific">Aromia moschata</name>
    <dbReference type="NCBI Taxonomy" id="1265417"/>
    <lineage>
        <taxon>Eukaryota</taxon>
        <taxon>Metazoa</taxon>
        <taxon>Ecdysozoa</taxon>
        <taxon>Arthropoda</taxon>
        <taxon>Hexapoda</taxon>
        <taxon>Insecta</taxon>
        <taxon>Pterygota</taxon>
        <taxon>Neoptera</taxon>
        <taxon>Endopterygota</taxon>
        <taxon>Coleoptera</taxon>
        <taxon>Polyphaga</taxon>
        <taxon>Cucujiformia</taxon>
        <taxon>Chrysomeloidea</taxon>
        <taxon>Cerambycidae</taxon>
        <taxon>Cerambycinae</taxon>
        <taxon>Callichromatini</taxon>
        <taxon>Aromia</taxon>
    </lineage>
</organism>
<dbReference type="SMART" id="SM01057">
    <property type="entry name" value="Carb_anhydrase"/>
    <property type="match status" value="1"/>
</dbReference>
<dbReference type="GO" id="GO:0004089">
    <property type="term" value="F:carbonate dehydratase activity"/>
    <property type="evidence" value="ECO:0007669"/>
    <property type="project" value="UniProtKB-UniRule"/>
</dbReference>
<keyword evidence="2 4" id="KW-0479">Metal-binding</keyword>
<dbReference type="InterPro" id="IPR001148">
    <property type="entry name" value="CA_dom"/>
</dbReference>
<dbReference type="GO" id="GO:0008270">
    <property type="term" value="F:zinc ion binding"/>
    <property type="evidence" value="ECO:0007669"/>
    <property type="project" value="UniProtKB-UniRule"/>
</dbReference>
<feature type="domain" description="Alpha-carbonic anhydrase" evidence="5">
    <location>
        <begin position="1"/>
        <end position="222"/>
    </location>
</feature>
<comment type="catalytic activity">
    <reaction evidence="4">
        <text>hydrogencarbonate + H(+) = CO2 + H2O</text>
        <dbReference type="Rhea" id="RHEA:10748"/>
        <dbReference type="ChEBI" id="CHEBI:15377"/>
        <dbReference type="ChEBI" id="CHEBI:15378"/>
        <dbReference type="ChEBI" id="CHEBI:16526"/>
        <dbReference type="ChEBI" id="CHEBI:17544"/>
        <dbReference type="EC" id="4.2.1.1"/>
    </reaction>
</comment>
<name>A0AAV8ZC26_9CUCU</name>
<comment type="similarity">
    <text evidence="1 4">Belongs to the alpha-carbonic anhydrase family.</text>
</comment>
<accession>A0AAV8ZC26</accession>
<dbReference type="InterPro" id="IPR036398">
    <property type="entry name" value="CA_dom_sf"/>
</dbReference>
<feature type="non-terminal residue" evidence="6">
    <location>
        <position position="1"/>
    </location>
</feature>
<dbReference type="InterPro" id="IPR018338">
    <property type="entry name" value="Carbonic_anhydrase_a-class_CS"/>
</dbReference>
<dbReference type="PROSITE" id="PS51144">
    <property type="entry name" value="ALPHA_CA_2"/>
    <property type="match status" value="1"/>
</dbReference>
<dbReference type="AlphaFoldDB" id="A0AAV8ZC26"/>
<protein>
    <recommendedName>
        <fullName evidence="4">Carbonic anhydrase</fullName>
        <ecNumber evidence="4">4.2.1.1</ecNumber>
    </recommendedName>
</protein>
<sequence length="265" mass="30616">NNGRPSAKKGNDSHPYPYRTTLQQKRSIIHFDPEAEVRLNISEEDRPEISGGGLIGTYRLDHLHFHWQSEHTMDGYRFPLELHLVHYKSVFGSVAEALQHIHGVAVFAVLFELSPDDDEEFEPLLNIIETLQTRVNTPKPLRQFSVKNFLPRNIAGFYRYEGSLTTPDCNEGILWTVFTNTIPISPEQVRIFEEIRTNHNKALRQNYRSLQPINNRKVYVKISPIRENTMYHFSGSTPMSIPTLHLISIAVLLIYLKKILIQSEI</sequence>
<comment type="caution">
    <text evidence="6">The sequence shown here is derived from an EMBL/GenBank/DDBJ whole genome shotgun (WGS) entry which is preliminary data.</text>
</comment>
<keyword evidence="7" id="KW-1185">Reference proteome</keyword>
<dbReference type="PANTHER" id="PTHR18952">
    <property type="entry name" value="CARBONIC ANHYDRASE"/>
    <property type="match status" value="1"/>
</dbReference>
<comment type="cofactor">
    <cofactor evidence="4">
        <name>Zn(2+)</name>
        <dbReference type="ChEBI" id="CHEBI:29105"/>
    </cofactor>
</comment>
<evidence type="ECO:0000256" key="1">
    <source>
        <dbReference type="ARBA" id="ARBA00010718"/>
    </source>
</evidence>
<dbReference type="CDD" id="cd00326">
    <property type="entry name" value="alpha_CA"/>
    <property type="match status" value="1"/>
</dbReference>
<dbReference type="Gene3D" id="3.10.200.10">
    <property type="entry name" value="Alpha carbonic anhydrase"/>
    <property type="match status" value="1"/>
</dbReference>
<dbReference type="InterPro" id="IPR023561">
    <property type="entry name" value="Carbonic_anhydrase_a-class"/>
</dbReference>
<comment type="function">
    <text evidence="4">Reversible hydration of carbon dioxide.</text>
</comment>
<dbReference type="SUPFAM" id="SSF51069">
    <property type="entry name" value="Carbonic anhydrase"/>
    <property type="match status" value="1"/>
</dbReference>
<dbReference type="PROSITE" id="PS00162">
    <property type="entry name" value="ALPHA_CA_1"/>
    <property type="match status" value="1"/>
</dbReference>
<dbReference type="Pfam" id="PF00194">
    <property type="entry name" value="Carb_anhydrase"/>
    <property type="match status" value="1"/>
</dbReference>
<evidence type="ECO:0000256" key="4">
    <source>
        <dbReference type="RuleBase" id="RU367011"/>
    </source>
</evidence>
<evidence type="ECO:0000256" key="3">
    <source>
        <dbReference type="ARBA" id="ARBA00022833"/>
    </source>
</evidence>
<dbReference type="PANTHER" id="PTHR18952:SF270">
    <property type="entry name" value="CARBONIC ANHYDRASE"/>
    <property type="match status" value="1"/>
</dbReference>